<evidence type="ECO:0000259" key="1">
    <source>
        <dbReference type="Pfam" id="PF26103"/>
    </source>
</evidence>
<organism evidence="2 3">
    <name type="scientific">Parascaris equorum</name>
    <name type="common">Equine roundworm</name>
    <dbReference type="NCBI Taxonomy" id="6256"/>
    <lineage>
        <taxon>Eukaryota</taxon>
        <taxon>Metazoa</taxon>
        <taxon>Ecdysozoa</taxon>
        <taxon>Nematoda</taxon>
        <taxon>Chromadorea</taxon>
        <taxon>Rhabditida</taxon>
        <taxon>Spirurina</taxon>
        <taxon>Ascaridomorpha</taxon>
        <taxon>Ascaridoidea</taxon>
        <taxon>Ascarididae</taxon>
        <taxon>Parascaris</taxon>
    </lineage>
</organism>
<dbReference type="InterPro" id="IPR059030">
    <property type="entry name" value="TPR_Epg5_mid"/>
</dbReference>
<name>A0A914RVV3_PAREQ</name>
<protein>
    <recommendedName>
        <fullName evidence="1">Epg5-like central TPR repeats domain-containing protein</fullName>
    </recommendedName>
</protein>
<keyword evidence="2" id="KW-1185">Reference proteome</keyword>
<sequence length="169" mass="19145">MGRSSSQHMQLMETRFVLLPWNLFWPNLAELALLNKVLSEGAAESAPLITQIVVRNVVAIADVARRLHRRVCFFSTVPSRVLPAAEEYQKQAIYVRTQLALMLRNTNERKWAIDFYKDMIRTVNAIVISRGDTSDQPACLPRELTAFWAYITDAKFGASKSAFNGVDNL</sequence>
<feature type="domain" description="Epg5-like central TPR repeats" evidence="1">
    <location>
        <begin position="9"/>
        <end position="55"/>
    </location>
</feature>
<evidence type="ECO:0000313" key="2">
    <source>
        <dbReference type="Proteomes" id="UP000887564"/>
    </source>
</evidence>
<dbReference type="AlphaFoldDB" id="A0A914RVV3"/>
<dbReference type="WBParaSite" id="PEQ_0001062501-mRNA-1">
    <property type="protein sequence ID" value="PEQ_0001062501-mRNA-1"/>
    <property type="gene ID" value="PEQ_0001062501"/>
</dbReference>
<dbReference type="Proteomes" id="UP000887564">
    <property type="component" value="Unplaced"/>
</dbReference>
<reference evidence="3" key="1">
    <citation type="submission" date="2022-11" db="UniProtKB">
        <authorList>
            <consortium name="WormBaseParasite"/>
        </authorList>
    </citation>
    <scope>IDENTIFICATION</scope>
</reference>
<accession>A0A914RVV3</accession>
<proteinExistence type="predicted"/>
<evidence type="ECO:0000313" key="3">
    <source>
        <dbReference type="WBParaSite" id="PEQ_0001062501-mRNA-1"/>
    </source>
</evidence>
<dbReference type="Pfam" id="PF26103">
    <property type="entry name" value="TPR_Epg5"/>
    <property type="match status" value="1"/>
</dbReference>